<reference evidence="2 3" key="1">
    <citation type="submission" date="2016-03" db="EMBL/GenBank/DDBJ databases">
        <title>Whole genome sequencing of Grifola frondosa 9006-11.</title>
        <authorList>
            <person name="Min B."/>
            <person name="Park H."/>
            <person name="Kim J.-G."/>
            <person name="Cho H."/>
            <person name="Oh Y.-L."/>
            <person name="Kong W.-S."/>
            <person name="Choi I.-G."/>
        </authorList>
    </citation>
    <scope>NUCLEOTIDE SEQUENCE [LARGE SCALE GENOMIC DNA]</scope>
    <source>
        <strain evidence="2 3">9006-11</strain>
    </source>
</reference>
<dbReference type="EMBL" id="LUGG01000003">
    <property type="protein sequence ID" value="OBZ76919.1"/>
    <property type="molecule type" value="Genomic_DNA"/>
</dbReference>
<dbReference type="Proteomes" id="UP000092993">
    <property type="component" value="Unassembled WGS sequence"/>
</dbReference>
<dbReference type="OMA" id="NTFRECY"/>
<proteinExistence type="predicted"/>
<protein>
    <submittedName>
        <fullName evidence="2">Uncharacterized protein</fullName>
    </submittedName>
</protein>
<sequence>MTTRARTCKDVGSAKPAKKAKLAEDTLLPTHLDHSSTQSSDDDVRNGQKLINADMTSPTQANKEPEPTPPPPPFMTSPRPPNNPTLVLTLHFRPSPGEYTFCILINIPYSSSPRPIRNRQSGLLAGRLHNVCICLYISNMWYYSDGHYSGVYSRVSAFLTYADNRAGRFSPTKEPNGLAWGTPTILWDDLDKYLCLKKKPVTWWLVGRAKALWFFDNSGTPYDRASVGICPIRPIDWQACRHLINDYAHPKTSAHSRDMPDPIYAGKLMKSRTKNETVATASGICNLCPSSTKLSPSTGRRFERVYDATERFGPKSSMSTINATAIAKNDIVLVECYLTRWRLGETKYSKAWDAWKCGFQLHTIALLYSAPDVSKDLELDVDEELKFM</sequence>
<evidence type="ECO:0000313" key="3">
    <source>
        <dbReference type="Proteomes" id="UP000092993"/>
    </source>
</evidence>
<organism evidence="2 3">
    <name type="scientific">Grifola frondosa</name>
    <name type="common">Maitake</name>
    <name type="synonym">Polyporus frondosus</name>
    <dbReference type="NCBI Taxonomy" id="5627"/>
    <lineage>
        <taxon>Eukaryota</taxon>
        <taxon>Fungi</taxon>
        <taxon>Dikarya</taxon>
        <taxon>Basidiomycota</taxon>
        <taxon>Agaricomycotina</taxon>
        <taxon>Agaricomycetes</taxon>
        <taxon>Polyporales</taxon>
        <taxon>Grifolaceae</taxon>
        <taxon>Grifola</taxon>
    </lineage>
</organism>
<evidence type="ECO:0000256" key="1">
    <source>
        <dbReference type="SAM" id="MobiDB-lite"/>
    </source>
</evidence>
<evidence type="ECO:0000313" key="2">
    <source>
        <dbReference type="EMBL" id="OBZ76919.1"/>
    </source>
</evidence>
<feature type="compositionally biased region" description="Pro residues" evidence="1">
    <location>
        <begin position="67"/>
        <end position="82"/>
    </location>
</feature>
<keyword evidence="3" id="KW-1185">Reference proteome</keyword>
<feature type="region of interest" description="Disordered" evidence="1">
    <location>
        <begin position="1"/>
        <end position="82"/>
    </location>
</feature>
<comment type="caution">
    <text evidence="2">The sequence shown here is derived from an EMBL/GenBank/DDBJ whole genome shotgun (WGS) entry which is preliminary data.</text>
</comment>
<dbReference type="OrthoDB" id="3270460at2759"/>
<accession>A0A1C7MKF4</accession>
<name>A0A1C7MKF4_GRIFR</name>
<dbReference type="AlphaFoldDB" id="A0A1C7MKF4"/>
<gene>
    <name evidence="2" type="ORF">A0H81_03467</name>
</gene>